<evidence type="ECO:0000256" key="2">
    <source>
        <dbReference type="ARBA" id="ARBA00007613"/>
    </source>
</evidence>
<dbReference type="Proteomes" id="UP001359308">
    <property type="component" value="Chromosome"/>
</dbReference>
<keyword evidence="5" id="KW-0812">Transmembrane</keyword>
<evidence type="ECO:0000256" key="7">
    <source>
        <dbReference type="ARBA" id="ARBA00023237"/>
    </source>
</evidence>
<keyword evidence="4" id="KW-1134">Transmembrane beta strand</keyword>
<reference evidence="9 10" key="1">
    <citation type="submission" date="2022-09" db="EMBL/GenBank/DDBJ databases">
        <authorList>
            <person name="Giprobiosintez L."/>
        </authorList>
    </citation>
    <scope>NUCLEOTIDE SEQUENCE [LARGE SCALE GENOMIC DNA]</scope>
    <source>
        <strain evidence="10">VKPM-B-12549 (GBS-15)</strain>
    </source>
</reference>
<sequence>MKSALFWVGLMWPVFAVTQENLPQVSLERLIQEAQDHNPEIHAMRQRWESARAVVPQAQTLPDPKIAVGYTDIAPMKGPMYGISQEIPFPGKLALKGEIASREAERAEQDYLATQLTVIAHLKELFYELCFIHKSSQVIIKNKSLLEGFEETAEARYSVGQAAQQDVLRAQTEISRLLARLAILEQRRQSLHAEINRILNRLPSDPLGAPQEIRITPMRHALTELNTLLEQGSPLLRGQQKGLERGNQAIALANRQYYPDFELDARGQHDTAMHAEGYQVMLRVQVPLYFATKQREGVREAVASREAVFQDLQALRQDLLSRIKDNVAQAERAEQLIKLLKDGIIPQSRLTLASAQASYAVGKVDFLTLLNSLLTLQENELEFHGEITEHEKALARLEGIIGETP</sequence>
<organism evidence="9 10">
    <name type="scientific">Methylococcus capsulatus</name>
    <dbReference type="NCBI Taxonomy" id="414"/>
    <lineage>
        <taxon>Bacteria</taxon>
        <taxon>Pseudomonadati</taxon>
        <taxon>Pseudomonadota</taxon>
        <taxon>Gammaproteobacteria</taxon>
        <taxon>Methylococcales</taxon>
        <taxon>Methylococcaceae</taxon>
        <taxon>Methylococcus</taxon>
    </lineage>
</organism>
<dbReference type="SUPFAM" id="SSF56954">
    <property type="entry name" value="Outer membrane efflux proteins (OEP)"/>
    <property type="match status" value="1"/>
</dbReference>
<keyword evidence="6" id="KW-0472">Membrane</keyword>
<feature type="coiled-coil region" evidence="8">
    <location>
        <begin position="167"/>
        <end position="201"/>
    </location>
</feature>
<evidence type="ECO:0000313" key="9">
    <source>
        <dbReference type="EMBL" id="WWF01852.1"/>
    </source>
</evidence>
<evidence type="ECO:0000256" key="6">
    <source>
        <dbReference type="ARBA" id="ARBA00023136"/>
    </source>
</evidence>
<keyword evidence="8" id="KW-0175">Coiled coil</keyword>
<evidence type="ECO:0000256" key="5">
    <source>
        <dbReference type="ARBA" id="ARBA00022692"/>
    </source>
</evidence>
<dbReference type="EMBL" id="CP104311">
    <property type="protein sequence ID" value="WWF01852.1"/>
    <property type="molecule type" value="Genomic_DNA"/>
</dbReference>
<evidence type="ECO:0000256" key="4">
    <source>
        <dbReference type="ARBA" id="ARBA00022452"/>
    </source>
</evidence>
<gene>
    <name evidence="9" type="ORF">N4J17_15495</name>
</gene>
<comment type="similarity">
    <text evidence="2">Belongs to the outer membrane factor (OMF) (TC 1.B.17) family.</text>
</comment>
<evidence type="ECO:0000313" key="10">
    <source>
        <dbReference type="Proteomes" id="UP001359308"/>
    </source>
</evidence>
<proteinExistence type="inferred from homology"/>
<evidence type="ECO:0000256" key="1">
    <source>
        <dbReference type="ARBA" id="ARBA00004442"/>
    </source>
</evidence>
<evidence type="ECO:0000256" key="3">
    <source>
        <dbReference type="ARBA" id="ARBA00022448"/>
    </source>
</evidence>
<comment type="subcellular location">
    <subcellularLocation>
        <location evidence="1">Cell outer membrane</location>
    </subcellularLocation>
</comment>
<name>A0ABZ2F3S8_METCP</name>
<protein>
    <submittedName>
        <fullName evidence="9">TolC family protein</fullName>
    </submittedName>
</protein>
<dbReference type="InterPro" id="IPR003423">
    <property type="entry name" value="OMP_efflux"/>
</dbReference>
<dbReference type="InterPro" id="IPR051906">
    <property type="entry name" value="TolC-like"/>
</dbReference>
<keyword evidence="3" id="KW-0813">Transport</keyword>
<accession>A0ABZ2F3S8</accession>
<keyword evidence="10" id="KW-1185">Reference proteome</keyword>
<evidence type="ECO:0000256" key="8">
    <source>
        <dbReference type="SAM" id="Coils"/>
    </source>
</evidence>
<dbReference type="Pfam" id="PF02321">
    <property type="entry name" value="OEP"/>
    <property type="match status" value="2"/>
</dbReference>
<dbReference type="PANTHER" id="PTHR30026">
    <property type="entry name" value="OUTER MEMBRANE PROTEIN TOLC"/>
    <property type="match status" value="1"/>
</dbReference>
<dbReference type="RefSeq" id="WP_232470618.1">
    <property type="nucleotide sequence ID" value="NZ_CP104311.1"/>
</dbReference>
<dbReference type="PANTHER" id="PTHR30026:SF20">
    <property type="entry name" value="OUTER MEMBRANE PROTEIN TOLC"/>
    <property type="match status" value="1"/>
</dbReference>
<keyword evidence="7" id="KW-0998">Cell outer membrane</keyword>
<dbReference type="Gene3D" id="1.20.1600.10">
    <property type="entry name" value="Outer membrane efflux proteins (OEP)"/>
    <property type="match status" value="1"/>
</dbReference>